<organism evidence="1 2">
    <name type="scientific">Photobacterium pectinilyticum</name>
    <dbReference type="NCBI Taxonomy" id="2906793"/>
    <lineage>
        <taxon>Bacteria</taxon>
        <taxon>Pseudomonadati</taxon>
        <taxon>Pseudomonadota</taxon>
        <taxon>Gammaproteobacteria</taxon>
        <taxon>Vibrionales</taxon>
        <taxon>Vibrionaceae</taxon>
        <taxon>Photobacterium</taxon>
    </lineage>
</organism>
<sequence length="140" mass="16007">MSQGKALGEGTRFKGNWNRIEQSLISSHMPKSVVAQLKSSVDSLGDYDSRLDRKLTRWINFIDLPNSSMNQAAELLDFGLRSGFFLTNEADWALDKIQAINFEHQQGYAALRELLDKLRPLELKREAYESKLVLLVEYTV</sequence>
<proteinExistence type="predicted"/>
<keyword evidence="2" id="KW-1185">Reference proteome</keyword>
<evidence type="ECO:0000313" key="1">
    <source>
        <dbReference type="EMBL" id="MCQ1060124.1"/>
    </source>
</evidence>
<comment type="caution">
    <text evidence="1">The sequence shown here is derived from an EMBL/GenBank/DDBJ whole genome shotgun (WGS) entry which is preliminary data.</text>
</comment>
<name>A0ABT1N5U4_9GAMM</name>
<reference evidence="1 2" key="1">
    <citation type="submission" date="2022-07" db="EMBL/GenBank/DDBJ databases">
        <title>Photobacterium pectinilyticum sp. nov., a marine bacterium isolated from surface seawater of Qingdao offshore.</title>
        <authorList>
            <person name="Wang X."/>
        </authorList>
    </citation>
    <scope>NUCLEOTIDE SEQUENCE [LARGE SCALE GENOMIC DNA]</scope>
    <source>
        <strain evidence="1 2">ZSDE20</strain>
    </source>
</reference>
<dbReference type="EMBL" id="JANEYT010000057">
    <property type="protein sequence ID" value="MCQ1060124.1"/>
    <property type="molecule type" value="Genomic_DNA"/>
</dbReference>
<protein>
    <submittedName>
        <fullName evidence="1">Uncharacterized protein</fullName>
    </submittedName>
</protein>
<accession>A0ABT1N5U4</accession>
<dbReference type="RefSeq" id="WP_255044210.1">
    <property type="nucleotide sequence ID" value="NZ_JANEYT010000057.1"/>
</dbReference>
<evidence type="ECO:0000313" key="2">
    <source>
        <dbReference type="Proteomes" id="UP001524460"/>
    </source>
</evidence>
<dbReference type="Proteomes" id="UP001524460">
    <property type="component" value="Unassembled WGS sequence"/>
</dbReference>
<gene>
    <name evidence="1" type="ORF">NHN17_18935</name>
</gene>